<dbReference type="Gene3D" id="3.30.300.30">
    <property type="match status" value="1"/>
</dbReference>
<comment type="caution">
    <text evidence="5">The sequence shown here is derived from an EMBL/GenBank/DDBJ whole genome shotgun (WGS) entry which is preliminary data.</text>
</comment>
<dbReference type="FunFam" id="3.30.300.30:FF:000008">
    <property type="entry name" value="2,3-dihydroxybenzoate-AMP ligase"/>
    <property type="match status" value="1"/>
</dbReference>
<evidence type="ECO:0000313" key="6">
    <source>
        <dbReference type="Proteomes" id="UP000318405"/>
    </source>
</evidence>
<keyword evidence="6" id="KW-1185">Reference proteome</keyword>
<dbReference type="PANTHER" id="PTHR43767:SF7">
    <property type="entry name" value="MEDIUM_LONG-CHAIN-FATTY-ACID--COA LIGASE FADD8"/>
    <property type="match status" value="1"/>
</dbReference>
<dbReference type="AlphaFoldDB" id="A0A556AJH7"/>
<comment type="similarity">
    <text evidence="1">Belongs to the ATP-dependent AMP-binding enzyme family.</text>
</comment>
<dbReference type="Pfam" id="PF13193">
    <property type="entry name" value="AMP-binding_C"/>
    <property type="match status" value="1"/>
</dbReference>
<dbReference type="InterPro" id="IPR025110">
    <property type="entry name" value="AMP-bd_C"/>
</dbReference>
<dbReference type="OrthoDB" id="9766486at2"/>
<dbReference type="InterPro" id="IPR050237">
    <property type="entry name" value="ATP-dep_AMP-bd_enzyme"/>
</dbReference>
<reference evidence="5 6" key="1">
    <citation type="submission" date="2019-07" db="EMBL/GenBank/DDBJ databases">
        <title>Qingshengfaniella alkalisoli gen. nov., sp. nov., isolated from saline soil.</title>
        <authorList>
            <person name="Xu L."/>
            <person name="Huang X.-X."/>
            <person name="Sun J.-Q."/>
        </authorList>
    </citation>
    <scope>NUCLEOTIDE SEQUENCE [LARGE SCALE GENOMIC DNA]</scope>
    <source>
        <strain evidence="5 6">DSM 27279</strain>
    </source>
</reference>
<proteinExistence type="inferred from homology"/>
<dbReference type="Proteomes" id="UP000318405">
    <property type="component" value="Unassembled WGS sequence"/>
</dbReference>
<dbReference type="InterPro" id="IPR042099">
    <property type="entry name" value="ANL_N_sf"/>
</dbReference>
<evidence type="ECO:0000313" key="5">
    <source>
        <dbReference type="EMBL" id="TSH93064.1"/>
    </source>
</evidence>
<evidence type="ECO:0000256" key="2">
    <source>
        <dbReference type="ARBA" id="ARBA00022598"/>
    </source>
</evidence>
<dbReference type="Pfam" id="PF00501">
    <property type="entry name" value="AMP-binding"/>
    <property type="match status" value="1"/>
</dbReference>
<dbReference type="InterPro" id="IPR000873">
    <property type="entry name" value="AMP-dep_synth/lig_dom"/>
</dbReference>
<feature type="domain" description="AMP-binding enzyme C-terminal" evidence="4">
    <location>
        <begin position="423"/>
        <end position="498"/>
    </location>
</feature>
<gene>
    <name evidence="5" type="ORF">FOZ76_16910</name>
</gene>
<evidence type="ECO:0000256" key="1">
    <source>
        <dbReference type="ARBA" id="ARBA00006432"/>
    </source>
</evidence>
<organism evidence="5 6">
    <name type="scientific">Verticiella sediminum</name>
    <dbReference type="NCBI Taxonomy" id="1247510"/>
    <lineage>
        <taxon>Bacteria</taxon>
        <taxon>Pseudomonadati</taxon>
        <taxon>Pseudomonadota</taxon>
        <taxon>Betaproteobacteria</taxon>
        <taxon>Burkholderiales</taxon>
        <taxon>Alcaligenaceae</taxon>
        <taxon>Verticiella</taxon>
    </lineage>
</organism>
<evidence type="ECO:0000259" key="3">
    <source>
        <dbReference type="Pfam" id="PF00501"/>
    </source>
</evidence>
<dbReference type="GO" id="GO:0016877">
    <property type="term" value="F:ligase activity, forming carbon-sulfur bonds"/>
    <property type="evidence" value="ECO:0007669"/>
    <property type="project" value="UniProtKB-ARBA"/>
</dbReference>
<evidence type="ECO:0000259" key="4">
    <source>
        <dbReference type="Pfam" id="PF13193"/>
    </source>
</evidence>
<dbReference type="PANTHER" id="PTHR43767">
    <property type="entry name" value="LONG-CHAIN-FATTY-ACID--COA LIGASE"/>
    <property type="match status" value="1"/>
</dbReference>
<dbReference type="RefSeq" id="WP_143949431.1">
    <property type="nucleotide sequence ID" value="NZ_BAABMB010000001.1"/>
</dbReference>
<keyword evidence="2" id="KW-0436">Ligase</keyword>
<dbReference type="InterPro" id="IPR045851">
    <property type="entry name" value="AMP-bd_C_sf"/>
</dbReference>
<dbReference type="Gene3D" id="3.40.50.12780">
    <property type="entry name" value="N-terminal domain of ligase-like"/>
    <property type="match status" value="1"/>
</dbReference>
<dbReference type="EMBL" id="VLTJ01000029">
    <property type="protein sequence ID" value="TSH93064.1"/>
    <property type="molecule type" value="Genomic_DNA"/>
</dbReference>
<dbReference type="SUPFAM" id="SSF56801">
    <property type="entry name" value="Acetyl-CoA synthetase-like"/>
    <property type="match status" value="1"/>
</dbReference>
<feature type="domain" description="AMP-dependent synthetase/ligase" evidence="3">
    <location>
        <begin position="12"/>
        <end position="372"/>
    </location>
</feature>
<sequence length="516" mass="56506">MSLIDLIDNGLNRAPHRPCLIDKNGTYLHGEVRELSHRVANGLRAQGLERGSRVAILSPNVAPALVALIGILRAGAVWLPVQVRNALDENVEFLAENACEYLFFHSSFAQEAEAVRSRVAGLKGMVCLDASAAGAASFHEWVAGYPGTFPDEAHNGEDPAWVKSTGGTTGKPKSVVICQRNVETLLATFHLCMPLADPHVNLAAAPVTHGAGNIALCIIFGGGTVVLIDRAEPNAVLEAIETHRVTTVFLPPTVIYSLLAMDGVRERRPPTLKYLISAGAPISAQKLAEAIEVFGPVMVQAWGQTEAPFICTYLGPDDLASDDPDLRERRLKSCGRSSPLTRVEIMDDDGALLPAHSVGEMVVRGNLVMLGYRDRPEENEAVSRFGWHHTGDVGYRDDDGYFYIVDRKKDMIISGGFNIYPSEVEQVLWRHPDVLDCAVIGVPDPKWGEALKAVIELKPGRSATEDELKHHCRAALGGMKTPKTVEFWPSLPRSEFGKVLKRQIRERYWAGHDRRI</sequence>
<accession>A0A556AJH7</accession>
<name>A0A556AJH7_9BURK</name>
<protein>
    <submittedName>
        <fullName evidence="5">AMP-binding protein</fullName>
    </submittedName>
</protein>